<dbReference type="OrthoDB" id="21625at2759"/>
<dbReference type="AlphaFoldDB" id="M2QVD0"/>
<dbReference type="STRING" id="914234.M2QVD0"/>
<evidence type="ECO:0000256" key="1">
    <source>
        <dbReference type="SAM" id="MobiDB-lite"/>
    </source>
</evidence>
<dbReference type="PANTHER" id="PTHR22959">
    <property type="entry name" value="PYM PROTEIN"/>
    <property type="match status" value="1"/>
</dbReference>
<dbReference type="SUPFAM" id="SSF101931">
    <property type="entry name" value="Pym (Within the bgcn gene intron protein, WIBG), N-terminal domain"/>
    <property type="match status" value="1"/>
</dbReference>
<dbReference type="InterPro" id="IPR039333">
    <property type="entry name" value="PYM1"/>
</dbReference>
<proteinExistence type="predicted"/>
<feature type="region of interest" description="Disordered" evidence="1">
    <location>
        <begin position="30"/>
        <end position="83"/>
    </location>
</feature>
<dbReference type="GO" id="GO:0035145">
    <property type="term" value="C:exon-exon junction complex"/>
    <property type="evidence" value="ECO:0007669"/>
    <property type="project" value="TreeGrafter"/>
</dbReference>
<dbReference type="GO" id="GO:0005737">
    <property type="term" value="C:cytoplasm"/>
    <property type="evidence" value="ECO:0007669"/>
    <property type="project" value="TreeGrafter"/>
</dbReference>
<dbReference type="SMART" id="SM01273">
    <property type="entry name" value="Mago-bind"/>
    <property type="match status" value="1"/>
</dbReference>
<gene>
    <name evidence="3" type="ORF">CERSUDRAFT_37833</name>
</gene>
<name>M2QVD0_CERS8</name>
<keyword evidence="4" id="KW-1185">Reference proteome</keyword>
<dbReference type="Pfam" id="PF09282">
    <property type="entry name" value="Mago-bind"/>
    <property type="match status" value="1"/>
</dbReference>
<dbReference type="Proteomes" id="UP000016930">
    <property type="component" value="Unassembled WGS sequence"/>
</dbReference>
<reference evidence="3" key="1">
    <citation type="journal article" date="2012" name="Proc. Natl. Acad. Sci. U.S.A.">
        <title>Comparative genomics of Ceriporiopsis subvermispora and Phanerochaete chrysosporium provide insight into selective ligninolysis.</title>
        <authorList>
            <person name="Fernandez-Fueyo E."/>
            <person name="Ruiz-Duenas F.J."/>
            <person name="Ferreira P."/>
            <person name="Floudas D."/>
            <person name="Hibbett D.S."/>
            <person name="Canessa P."/>
            <person name="Larrondo L.F."/>
            <person name="James T.Y."/>
            <person name="Seelenfreund D."/>
            <person name="Lobos S."/>
            <person name="Polanco R."/>
            <person name="Tello M."/>
            <person name="Honda Y."/>
            <person name="Watanabe T."/>
            <person name="Watanabe T."/>
            <person name="Ryu J.S."/>
            <person name="Kubicek C.P."/>
            <person name="Schmoll M."/>
            <person name="Gaskell J."/>
            <person name="Hammel K.E."/>
            <person name="St John F.J."/>
            <person name="Vanden Wymelenberg A."/>
            <person name="Sabat G."/>
            <person name="Splinter BonDurant S."/>
            <person name="Syed K."/>
            <person name="Yadav J.S."/>
            <person name="Doddapaneni H."/>
            <person name="Subramanian V."/>
            <person name="Lavin J.L."/>
            <person name="Oguiza J.A."/>
            <person name="Perez G."/>
            <person name="Pisabarro A.G."/>
            <person name="Ramirez L."/>
            <person name="Santoyo F."/>
            <person name="Master E."/>
            <person name="Coutinho P.M."/>
            <person name="Henrissat B."/>
            <person name="Lombard V."/>
            <person name="Magnuson J.K."/>
            <person name="Kuees U."/>
            <person name="Hori C."/>
            <person name="Igarashi K."/>
            <person name="Samejima M."/>
            <person name="Held B.W."/>
            <person name="Barry K.W."/>
            <person name="LaButti K.M."/>
            <person name="Lapidus A."/>
            <person name="Lindquist E.A."/>
            <person name="Lucas S.M."/>
            <person name="Riley R."/>
            <person name="Salamov A.A."/>
            <person name="Hoffmeister D."/>
            <person name="Schwenk D."/>
            <person name="Hadar Y."/>
            <person name="Yarden O."/>
            <person name="de Vries R.P."/>
            <person name="Wiebenga A."/>
            <person name="Stenlid J."/>
            <person name="Eastwood D."/>
            <person name="Grigoriev I.V."/>
            <person name="Berka R.M."/>
            <person name="Blanchette R.A."/>
            <person name="Kersten P."/>
            <person name="Martinez A.T."/>
            <person name="Vicuna R."/>
            <person name="Cullen D."/>
        </authorList>
    </citation>
    <scope>NUCLEOTIDE SEQUENCE [LARGE SCALE GENOMIC DNA]</scope>
    <source>
        <strain evidence="3">B</strain>
    </source>
</reference>
<dbReference type="GO" id="GO:1903259">
    <property type="term" value="P:exon-exon junction complex disassembly"/>
    <property type="evidence" value="ECO:0007669"/>
    <property type="project" value="InterPro"/>
</dbReference>
<evidence type="ECO:0000313" key="4">
    <source>
        <dbReference type="Proteomes" id="UP000016930"/>
    </source>
</evidence>
<dbReference type="HOGENOM" id="CLU_194721_0_0_1"/>
<accession>M2QVD0</accession>
<evidence type="ECO:0000259" key="2">
    <source>
        <dbReference type="SMART" id="SM01273"/>
    </source>
</evidence>
<dbReference type="EMBL" id="KB445792">
    <property type="protein sequence ID" value="EMD41068.1"/>
    <property type="molecule type" value="Genomic_DNA"/>
</dbReference>
<sequence length="83" mass="9345">MSKPAIVPETTVSGIAVDPRTLERVIPETRRPDGSVRKERKIRPGFTPQEDVRRFRGTRQQQMDSTALPKGHIIGWTPPPTSQ</sequence>
<dbReference type="InterPro" id="IPR015362">
    <property type="entry name" value="WIBG_mago-bd"/>
</dbReference>
<feature type="non-terminal residue" evidence="3">
    <location>
        <position position="83"/>
    </location>
</feature>
<organism evidence="3 4">
    <name type="scientific">Ceriporiopsis subvermispora (strain B)</name>
    <name type="common">White-rot fungus</name>
    <name type="synonym">Gelatoporia subvermispora</name>
    <dbReference type="NCBI Taxonomy" id="914234"/>
    <lineage>
        <taxon>Eukaryota</taxon>
        <taxon>Fungi</taxon>
        <taxon>Dikarya</taxon>
        <taxon>Basidiomycota</taxon>
        <taxon>Agaricomycotina</taxon>
        <taxon>Agaricomycetes</taxon>
        <taxon>Polyporales</taxon>
        <taxon>Gelatoporiaceae</taxon>
        <taxon>Gelatoporia</taxon>
    </lineage>
</organism>
<evidence type="ECO:0000313" key="3">
    <source>
        <dbReference type="EMBL" id="EMD41068.1"/>
    </source>
</evidence>
<feature type="domain" description="WIBG Mago-binding" evidence="2">
    <location>
        <begin position="22"/>
        <end position="48"/>
    </location>
</feature>
<protein>
    <recommendedName>
        <fullName evidence="2">WIBG Mago-binding domain-containing protein</fullName>
    </recommendedName>
</protein>
<dbReference type="InterPro" id="IPR036348">
    <property type="entry name" value="WIBG_N_sf"/>
</dbReference>
<dbReference type="PANTHER" id="PTHR22959:SF0">
    <property type="entry name" value="PARTNER OF Y14 AND MAGO"/>
    <property type="match status" value="1"/>
</dbReference>
<dbReference type="GO" id="GO:0003723">
    <property type="term" value="F:RNA binding"/>
    <property type="evidence" value="ECO:0007669"/>
    <property type="project" value="TreeGrafter"/>
</dbReference>